<dbReference type="Gene3D" id="3.80.10.10">
    <property type="entry name" value="Ribonuclease Inhibitor"/>
    <property type="match status" value="1"/>
</dbReference>
<feature type="region of interest" description="Disordered" evidence="3">
    <location>
        <begin position="341"/>
        <end position="363"/>
    </location>
</feature>
<dbReference type="VEuPathDB" id="FungiDB:DIURU_002452"/>
<gene>
    <name evidence="4" type="ORF">DIURU_002452</name>
</gene>
<sequence length="740" mass="81129">MASRSQILSYLNDRSEQISASRAIKVCGLNQSNSDITAAQVVDIIHEFLYSFQPPLEVDQLVLSNNNFEEFPSNLALVARSVKYLDLHSNNFRGIPELGELSRVEILDLSSNKISFISPNWLRNMTHLKVLQLKSNRLRYLPSALGRLTNLNLIEVGDNPLLMPSLDLIRQLQNQTSDLDWVRELKNYLIANGAKLDAKIAQEQSTTSHAFSIPSAGTTTITTSSNSGAGAIGESANADAIKSARATRRMGLIMKKDDDTEETGSSPIQLSRSVSALEQMQIVTPPPIPKSPTSAQNSPASRKRSNTLKEIDKLLEKNDGVDTEHRSAAYFRRLSTLQESEEATNVPRQISQSQISTLTRDSGNIKPRRSSLIKVSRKLLFAFSELHSSIRRFTGFCTDKKITMKMVSSLYTTKATIDALVENLEVMDENTNNTSFTLEQISASLLSCIGSVKSIIKVLGESLIHFMEHTDVCFIRSLYLTFYGSINELSNAYRLLAKPPQISIPDPKVAVNTSSSYDTDDIDERLYRAIDSATAEAMVVFGELTKAISGGASNGANIAKVKELTSICMTSMEITKRLKTKMVTIRNNPSLPTKRAFWDETNSFLKSIVQTFMHVKGIMQDLPILNEVRSSMSTLTKTTKDVTILLEVSSYKSISEVTSATATHPPPLASIPSVSAIFQITTPTSSVPQVRTPLVASLGAAAQAIKPVNPDGGPMLSPSLHYAKTGINPFDGLAVDAESR</sequence>
<feature type="region of interest" description="Disordered" evidence="3">
    <location>
        <begin position="211"/>
        <end position="233"/>
    </location>
</feature>
<dbReference type="GeneID" id="54781103"/>
<dbReference type="InterPro" id="IPR032675">
    <property type="entry name" value="LRR_dom_sf"/>
</dbReference>
<name>A0A642UV82_DIURU</name>
<keyword evidence="2" id="KW-0677">Repeat</keyword>
<accession>A0A642UV82</accession>
<dbReference type="Pfam" id="PF10428">
    <property type="entry name" value="SOG2"/>
    <property type="match status" value="2"/>
</dbReference>
<keyword evidence="5" id="KW-1185">Reference proteome</keyword>
<feature type="region of interest" description="Disordered" evidence="3">
    <location>
        <begin position="284"/>
        <end position="308"/>
    </location>
</feature>
<dbReference type="PROSITE" id="PS51450">
    <property type="entry name" value="LRR"/>
    <property type="match status" value="1"/>
</dbReference>
<dbReference type="InterPro" id="IPR019487">
    <property type="entry name" value="RAM_signalling_pathway_SOG2"/>
</dbReference>
<feature type="compositionally biased region" description="Polar residues" evidence="3">
    <location>
        <begin position="346"/>
        <end position="362"/>
    </location>
</feature>
<keyword evidence="1" id="KW-0433">Leucine-rich repeat</keyword>
<dbReference type="SMART" id="SM00369">
    <property type="entry name" value="LRR_TYP"/>
    <property type="match status" value="2"/>
</dbReference>
<dbReference type="RefSeq" id="XP_034012868.1">
    <property type="nucleotide sequence ID" value="XM_034155105.1"/>
</dbReference>
<evidence type="ECO:0008006" key="6">
    <source>
        <dbReference type="Google" id="ProtNLM"/>
    </source>
</evidence>
<evidence type="ECO:0000313" key="5">
    <source>
        <dbReference type="Proteomes" id="UP000449547"/>
    </source>
</evidence>
<organism evidence="4 5">
    <name type="scientific">Diutina rugosa</name>
    <name type="common">Yeast</name>
    <name type="synonym">Candida rugosa</name>
    <dbReference type="NCBI Taxonomy" id="5481"/>
    <lineage>
        <taxon>Eukaryota</taxon>
        <taxon>Fungi</taxon>
        <taxon>Dikarya</taxon>
        <taxon>Ascomycota</taxon>
        <taxon>Saccharomycotina</taxon>
        <taxon>Pichiomycetes</taxon>
        <taxon>Debaryomycetaceae</taxon>
        <taxon>Diutina</taxon>
    </lineage>
</organism>
<dbReference type="Proteomes" id="UP000449547">
    <property type="component" value="Unassembled WGS sequence"/>
</dbReference>
<dbReference type="OMA" id="YNDYFKR"/>
<proteinExistence type="predicted"/>
<dbReference type="AlphaFoldDB" id="A0A642UV82"/>
<dbReference type="OrthoDB" id="1394818at2759"/>
<evidence type="ECO:0000256" key="1">
    <source>
        <dbReference type="ARBA" id="ARBA00022614"/>
    </source>
</evidence>
<dbReference type="InterPro" id="IPR003591">
    <property type="entry name" value="Leu-rich_rpt_typical-subtyp"/>
</dbReference>
<evidence type="ECO:0000256" key="2">
    <source>
        <dbReference type="ARBA" id="ARBA00022737"/>
    </source>
</evidence>
<protein>
    <recommendedName>
        <fullName evidence="6">RAM signaling network component</fullName>
    </recommendedName>
</protein>
<feature type="compositionally biased region" description="Low complexity" evidence="3">
    <location>
        <begin position="212"/>
        <end position="229"/>
    </location>
</feature>
<dbReference type="SUPFAM" id="SSF52058">
    <property type="entry name" value="L domain-like"/>
    <property type="match status" value="1"/>
</dbReference>
<dbReference type="PANTHER" id="PTHR24366">
    <property type="entry name" value="IG(IMMUNOGLOBULIN) AND LRR(LEUCINE RICH REPEAT) DOMAINS"/>
    <property type="match status" value="1"/>
</dbReference>
<comment type="caution">
    <text evidence="4">The sequence shown here is derived from an EMBL/GenBank/DDBJ whole genome shotgun (WGS) entry which is preliminary data.</text>
</comment>
<evidence type="ECO:0000313" key="4">
    <source>
        <dbReference type="EMBL" id="KAA8903566.1"/>
    </source>
</evidence>
<dbReference type="Pfam" id="PF13855">
    <property type="entry name" value="LRR_8"/>
    <property type="match status" value="1"/>
</dbReference>
<reference evidence="4 5" key="1">
    <citation type="submission" date="2019-07" db="EMBL/GenBank/DDBJ databases">
        <title>Genome assembly of two rare yeast pathogens: Diutina rugosa and Trichomonascus ciferrii.</title>
        <authorList>
            <person name="Mixao V."/>
            <person name="Saus E."/>
            <person name="Hansen A."/>
            <person name="Lass-Flor C."/>
            <person name="Gabaldon T."/>
        </authorList>
    </citation>
    <scope>NUCLEOTIDE SEQUENCE [LARGE SCALE GENOMIC DNA]</scope>
    <source>
        <strain evidence="4 5">CBS 613</strain>
    </source>
</reference>
<dbReference type="EMBL" id="SWFT01000067">
    <property type="protein sequence ID" value="KAA8903566.1"/>
    <property type="molecule type" value="Genomic_DNA"/>
</dbReference>
<dbReference type="InterPro" id="IPR001611">
    <property type="entry name" value="Leu-rich_rpt"/>
</dbReference>
<evidence type="ECO:0000256" key="3">
    <source>
        <dbReference type="SAM" id="MobiDB-lite"/>
    </source>
</evidence>
<feature type="compositionally biased region" description="Polar residues" evidence="3">
    <location>
        <begin position="291"/>
        <end position="300"/>
    </location>
</feature>